<feature type="compositionally biased region" description="Polar residues" evidence="1">
    <location>
        <begin position="177"/>
        <end position="188"/>
    </location>
</feature>
<dbReference type="PANTHER" id="PTHR39472">
    <property type="entry name" value="EXPRESSED PROTEIN"/>
    <property type="match status" value="1"/>
</dbReference>
<feature type="region of interest" description="Disordered" evidence="1">
    <location>
        <begin position="166"/>
        <end position="192"/>
    </location>
</feature>
<dbReference type="EMBL" id="KE504130">
    <property type="protein sequence ID" value="EPT03474.1"/>
    <property type="molecule type" value="Genomic_DNA"/>
</dbReference>
<dbReference type="eggNOG" id="ENOG502S1AV">
    <property type="taxonomic scope" value="Eukaryota"/>
</dbReference>
<feature type="compositionally biased region" description="Polar residues" evidence="1">
    <location>
        <begin position="298"/>
        <end position="310"/>
    </location>
</feature>
<evidence type="ECO:0000313" key="3">
    <source>
        <dbReference type="Proteomes" id="UP000015241"/>
    </source>
</evidence>
<proteinExistence type="predicted"/>
<gene>
    <name evidence="2" type="ORF">FOMPIDRAFT_1142412</name>
</gene>
<dbReference type="AlphaFoldDB" id="S8EJH7"/>
<reference evidence="2 3" key="1">
    <citation type="journal article" date="2012" name="Science">
        <title>The Paleozoic origin of enzymatic lignin decomposition reconstructed from 31 fungal genomes.</title>
        <authorList>
            <person name="Floudas D."/>
            <person name="Binder M."/>
            <person name="Riley R."/>
            <person name="Barry K."/>
            <person name="Blanchette R.A."/>
            <person name="Henrissat B."/>
            <person name="Martinez A.T."/>
            <person name="Otillar R."/>
            <person name="Spatafora J.W."/>
            <person name="Yadav J.S."/>
            <person name="Aerts A."/>
            <person name="Benoit I."/>
            <person name="Boyd A."/>
            <person name="Carlson A."/>
            <person name="Copeland A."/>
            <person name="Coutinho P.M."/>
            <person name="de Vries R.P."/>
            <person name="Ferreira P."/>
            <person name="Findley K."/>
            <person name="Foster B."/>
            <person name="Gaskell J."/>
            <person name="Glotzer D."/>
            <person name="Gorecki P."/>
            <person name="Heitman J."/>
            <person name="Hesse C."/>
            <person name="Hori C."/>
            <person name="Igarashi K."/>
            <person name="Jurgens J.A."/>
            <person name="Kallen N."/>
            <person name="Kersten P."/>
            <person name="Kohler A."/>
            <person name="Kuees U."/>
            <person name="Kumar T.K.A."/>
            <person name="Kuo A."/>
            <person name="LaButti K."/>
            <person name="Larrondo L.F."/>
            <person name="Lindquist E."/>
            <person name="Ling A."/>
            <person name="Lombard V."/>
            <person name="Lucas S."/>
            <person name="Lundell T."/>
            <person name="Martin R."/>
            <person name="McLaughlin D.J."/>
            <person name="Morgenstern I."/>
            <person name="Morin E."/>
            <person name="Murat C."/>
            <person name="Nagy L.G."/>
            <person name="Nolan M."/>
            <person name="Ohm R.A."/>
            <person name="Patyshakuliyeva A."/>
            <person name="Rokas A."/>
            <person name="Ruiz-Duenas F.J."/>
            <person name="Sabat G."/>
            <person name="Salamov A."/>
            <person name="Samejima M."/>
            <person name="Schmutz J."/>
            <person name="Slot J.C."/>
            <person name="St John F."/>
            <person name="Stenlid J."/>
            <person name="Sun H."/>
            <person name="Sun S."/>
            <person name="Syed K."/>
            <person name="Tsang A."/>
            <person name="Wiebenga A."/>
            <person name="Young D."/>
            <person name="Pisabarro A."/>
            <person name="Eastwood D.C."/>
            <person name="Martin F."/>
            <person name="Cullen D."/>
            <person name="Grigoriev I.V."/>
            <person name="Hibbett D.S."/>
        </authorList>
    </citation>
    <scope>NUCLEOTIDE SEQUENCE</scope>
    <source>
        <strain evidence="3">FP-58527</strain>
    </source>
</reference>
<dbReference type="Proteomes" id="UP000015241">
    <property type="component" value="Unassembled WGS sequence"/>
</dbReference>
<dbReference type="PANTHER" id="PTHR39472:SF1">
    <property type="entry name" value="EXPRESSED PROTEIN"/>
    <property type="match status" value="1"/>
</dbReference>
<dbReference type="STRING" id="743788.S8EJH7"/>
<dbReference type="HOGENOM" id="CLU_052711_0_0_1"/>
<evidence type="ECO:0000256" key="1">
    <source>
        <dbReference type="SAM" id="MobiDB-lite"/>
    </source>
</evidence>
<accession>S8EJH7</accession>
<keyword evidence="3" id="KW-1185">Reference proteome</keyword>
<sequence>MYHDTDADLVRAWQLLHELSEQNAHNLKLSTALRAQASTLKDEAAHTSSGVSLRRFNVDLSKEAFESELERTNAQIIIENHSLLHENRQFSLLLKEYEQTMETIMAKFRGHAMASQQHELTLARHYESLIMARESSLMQADMSNNTAVTESLTQLARNLRALLRSLNGEDPEPSDQPADQQAGTSSGNAPHEDELLEGLLGRDDWALEREAEIARLSQENEELRKLLGIDRASAEANGWLEDEARELASLDRRHSPFMQRSGSESPGAMGGSRPQPGSFEPMPPLGSVGGGSVMLSSAHMQGGSQFQQPGQRGMMGRRPAMFGQRGRGGGAPGMWDSNPPAERATPWFLRGDGEANR</sequence>
<feature type="region of interest" description="Disordered" evidence="1">
    <location>
        <begin position="250"/>
        <end position="357"/>
    </location>
</feature>
<dbReference type="OrthoDB" id="21214at2759"/>
<organism evidence="2 3">
    <name type="scientific">Fomitopsis schrenkii</name>
    <name type="common">Brown rot fungus</name>
    <dbReference type="NCBI Taxonomy" id="2126942"/>
    <lineage>
        <taxon>Eukaryota</taxon>
        <taxon>Fungi</taxon>
        <taxon>Dikarya</taxon>
        <taxon>Basidiomycota</taxon>
        <taxon>Agaricomycotina</taxon>
        <taxon>Agaricomycetes</taxon>
        <taxon>Polyporales</taxon>
        <taxon>Fomitopsis</taxon>
    </lineage>
</organism>
<evidence type="ECO:0000313" key="2">
    <source>
        <dbReference type="EMBL" id="EPT03474.1"/>
    </source>
</evidence>
<protein>
    <submittedName>
        <fullName evidence="2">Uncharacterized protein</fullName>
    </submittedName>
</protein>
<name>S8EJH7_FOMSC</name>
<dbReference type="InParanoid" id="S8EJH7"/>